<dbReference type="Proteomes" id="UP000326268">
    <property type="component" value="Unassembled WGS sequence"/>
</dbReference>
<dbReference type="PIRSF" id="PIRSF006060">
    <property type="entry name" value="AA_transporter"/>
    <property type="match status" value="1"/>
</dbReference>
<feature type="transmembrane region" description="Helical" evidence="6">
    <location>
        <begin position="75"/>
        <end position="96"/>
    </location>
</feature>
<evidence type="ECO:0000256" key="3">
    <source>
        <dbReference type="ARBA" id="ARBA00022989"/>
    </source>
</evidence>
<dbReference type="RefSeq" id="XP_031924220.1">
    <property type="nucleotide sequence ID" value="XM_032074396.1"/>
</dbReference>
<dbReference type="EMBL" id="ML737746">
    <property type="protein sequence ID" value="KAE8361139.1"/>
    <property type="molecule type" value="Genomic_DNA"/>
</dbReference>
<organism evidence="7 8">
    <name type="scientific">Aspergillus caelatus</name>
    <dbReference type="NCBI Taxonomy" id="61420"/>
    <lineage>
        <taxon>Eukaryota</taxon>
        <taxon>Fungi</taxon>
        <taxon>Dikarya</taxon>
        <taxon>Ascomycota</taxon>
        <taxon>Pezizomycotina</taxon>
        <taxon>Eurotiomycetes</taxon>
        <taxon>Eurotiomycetidae</taxon>
        <taxon>Eurotiales</taxon>
        <taxon>Aspergillaceae</taxon>
        <taxon>Aspergillus</taxon>
        <taxon>Aspergillus subgen. Circumdati</taxon>
    </lineage>
</organism>
<keyword evidence="3 6" id="KW-1133">Transmembrane helix</keyword>
<gene>
    <name evidence="7" type="ORF">BDV27DRAFT_167148</name>
</gene>
<protein>
    <submittedName>
        <fullName evidence="7">Amino acid transporter</fullName>
    </submittedName>
</protein>
<keyword evidence="4 6" id="KW-0472">Membrane</keyword>
<feature type="transmembrane region" description="Helical" evidence="6">
    <location>
        <begin position="194"/>
        <end position="213"/>
    </location>
</feature>
<dbReference type="PANTHER" id="PTHR11785:SF382">
    <property type="entry name" value="LOW-AFFINITY METHIONINE PERMEASE"/>
    <property type="match status" value="1"/>
</dbReference>
<feature type="region of interest" description="Disordered" evidence="5">
    <location>
        <begin position="1"/>
        <end position="25"/>
    </location>
</feature>
<dbReference type="InterPro" id="IPR050598">
    <property type="entry name" value="AminoAcid_Transporter"/>
</dbReference>
<evidence type="ECO:0000256" key="6">
    <source>
        <dbReference type="SAM" id="Phobius"/>
    </source>
</evidence>
<sequence length="504" mass="55034">MACSGSSYSEDNDDRESLLPSGVTDPLVNARTTEKIDQKRHAGLVSTALLLINRMIGAAIFSIPSSIVRSVGSTGGILSLWLVGFALAYCGMFVWLELGCRMPHSGGEKLYLEQAYPRLARLTTTLYAFYVLFSFGGLTCVVVADNLLLALNVSAGDAGKRTLSMGVLVLIAVLHISSRTWSMRIMNSLGLIKIVILVLVILTGVAAVCGLLPSVPDPGRSFQHPFAGSSTDAYAYTVALFKILATFNGWHNAAYVLDEVKDPQRTLKLSGILGVGAVGVPYLLANVCYVFVATPEEISHAGVQVVAILLGKVFGSGIRQTTAALTALSSFASLMTIAFAFSRVVQRLAWEGAIPAGQYICQANILWNTLYRVLPHVLFYSGSHQYSTFWYVLPFPYLMCMLTGVGDAYIFLVDLSQYEVAMIGFFVAIGLFRLRRKSLVTRHQFRVWTVVPYIFLTCQLYLLLSPSLAPEEGGTNTSLPYWLAPVTALSALGLGILYWWLRRR</sequence>
<feature type="transmembrane region" description="Helical" evidence="6">
    <location>
        <begin position="481"/>
        <end position="501"/>
    </location>
</feature>
<feature type="transmembrane region" description="Helical" evidence="6">
    <location>
        <begin position="269"/>
        <end position="292"/>
    </location>
</feature>
<keyword evidence="8" id="KW-1185">Reference proteome</keyword>
<dbReference type="GO" id="GO:0016020">
    <property type="term" value="C:membrane"/>
    <property type="evidence" value="ECO:0007669"/>
    <property type="project" value="UniProtKB-SubCell"/>
</dbReference>
<feature type="transmembrane region" description="Helical" evidence="6">
    <location>
        <begin position="322"/>
        <end position="342"/>
    </location>
</feature>
<dbReference type="OrthoDB" id="5982228at2759"/>
<feature type="transmembrane region" description="Helical" evidence="6">
    <location>
        <begin position="388"/>
        <end position="412"/>
    </location>
</feature>
<name>A0A5N6ZW22_9EURO</name>
<dbReference type="InterPro" id="IPR002293">
    <property type="entry name" value="AA/rel_permease1"/>
</dbReference>
<dbReference type="GeneID" id="43658842"/>
<feature type="transmembrane region" description="Helical" evidence="6">
    <location>
        <begin position="447"/>
        <end position="469"/>
    </location>
</feature>
<keyword evidence="2 6" id="KW-0812">Transmembrane</keyword>
<evidence type="ECO:0000313" key="7">
    <source>
        <dbReference type="EMBL" id="KAE8361139.1"/>
    </source>
</evidence>
<feature type="transmembrane region" description="Helical" evidence="6">
    <location>
        <begin position="233"/>
        <end position="257"/>
    </location>
</feature>
<dbReference type="PANTHER" id="PTHR11785">
    <property type="entry name" value="AMINO ACID TRANSPORTER"/>
    <property type="match status" value="1"/>
</dbReference>
<proteinExistence type="predicted"/>
<feature type="transmembrane region" description="Helical" evidence="6">
    <location>
        <begin position="41"/>
        <end position="63"/>
    </location>
</feature>
<feature type="transmembrane region" description="Helical" evidence="6">
    <location>
        <begin position="418"/>
        <end position="435"/>
    </location>
</feature>
<accession>A0A5N6ZW22</accession>
<reference evidence="7 8" key="1">
    <citation type="submission" date="2019-04" db="EMBL/GenBank/DDBJ databases">
        <title>Friends and foes A comparative genomics studyof 23 Aspergillus species from section Flavi.</title>
        <authorList>
            <consortium name="DOE Joint Genome Institute"/>
            <person name="Kjaerbolling I."/>
            <person name="Vesth T."/>
            <person name="Frisvad J.C."/>
            <person name="Nybo J.L."/>
            <person name="Theobald S."/>
            <person name="Kildgaard S."/>
            <person name="Isbrandt T."/>
            <person name="Kuo A."/>
            <person name="Sato A."/>
            <person name="Lyhne E.K."/>
            <person name="Kogle M.E."/>
            <person name="Wiebenga A."/>
            <person name="Kun R.S."/>
            <person name="Lubbers R.J."/>
            <person name="Makela M.R."/>
            <person name="Barry K."/>
            <person name="Chovatia M."/>
            <person name="Clum A."/>
            <person name="Daum C."/>
            <person name="Haridas S."/>
            <person name="He G."/>
            <person name="LaButti K."/>
            <person name="Lipzen A."/>
            <person name="Mondo S."/>
            <person name="Riley R."/>
            <person name="Salamov A."/>
            <person name="Simmons B.A."/>
            <person name="Magnuson J.K."/>
            <person name="Henrissat B."/>
            <person name="Mortensen U.H."/>
            <person name="Larsen T.O."/>
            <person name="Devries R.P."/>
            <person name="Grigoriev I.V."/>
            <person name="Machida M."/>
            <person name="Baker S.E."/>
            <person name="Andersen M.R."/>
        </authorList>
    </citation>
    <scope>NUCLEOTIDE SEQUENCE [LARGE SCALE GENOMIC DNA]</scope>
    <source>
        <strain evidence="7 8">CBS 763.97</strain>
    </source>
</reference>
<dbReference type="AlphaFoldDB" id="A0A5N6ZW22"/>
<dbReference type="GO" id="GO:0015179">
    <property type="term" value="F:L-amino acid transmembrane transporter activity"/>
    <property type="evidence" value="ECO:0007669"/>
    <property type="project" value="TreeGrafter"/>
</dbReference>
<comment type="subcellular location">
    <subcellularLocation>
        <location evidence="1">Membrane</location>
        <topology evidence="1">Multi-pass membrane protein</topology>
    </subcellularLocation>
</comment>
<dbReference type="Pfam" id="PF13520">
    <property type="entry name" value="AA_permease_2"/>
    <property type="match status" value="1"/>
</dbReference>
<evidence type="ECO:0000256" key="1">
    <source>
        <dbReference type="ARBA" id="ARBA00004141"/>
    </source>
</evidence>
<evidence type="ECO:0000313" key="8">
    <source>
        <dbReference type="Proteomes" id="UP000326268"/>
    </source>
</evidence>
<feature type="transmembrane region" description="Helical" evidence="6">
    <location>
        <begin position="127"/>
        <end position="151"/>
    </location>
</feature>
<feature type="transmembrane region" description="Helical" evidence="6">
    <location>
        <begin position="163"/>
        <end position="182"/>
    </location>
</feature>
<dbReference type="Gene3D" id="1.20.1740.10">
    <property type="entry name" value="Amino acid/polyamine transporter I"/>
    <property type="match status" value="1"/>
</dbReference>
<evidence type="ECO:0000256" key="5">
    <source>
        <dbReference type="SAM" id="MobiDB-lite"/>
    </source>
</evidence>
<evidence type="ECO:0000256" key="4">
    <source>
        <dbReference type="ARBA" id="ARBA00023136"/>
    </source>
</evidence>
<evidence type="ECO:0000256" key="2">
    <source>
        <dbReference type="ARBA" id="ARBA00022692"/>
    </source>
</evidence>